<evidence type="ECO:0000256" key="13">
    <source>
        <dbReference type="PIRNR" id="PIRNR000641"/>
    </source>
</evidence>
<dbReference type="InterPro" id="IPR000719">
    <property type="entry name" value="Prot_kinase_dom"/>
</dbReference>
<evidence type="ECO:0000256" key="14">
    <source>
        <dbReference type="SAM" id="Phobius"/>
    </source>
</evidence>
<feature type="domain" description="Bulb-type lectin" evidence="17">
    <location>
        <begin position="23"/>
        <end position="147"/>
    </location>
</feature>
<evidence type="ECO:0000259" key="18">
    <source>
        <dbReference type="PROSITE" id="PS50948"/>
    </source>
</evidence>
<dbReference type="Proteomes" id="UP001237642">
    <property type="component" value="Unassembled WGS sequence"/>
</dbReference>
<dbReference type="GO" id="GO:0005524">
    <property type="term" value="F:ATP binding"/>
    <property type="evidence" value="ECO:0007669"/>
    <property type="project" value="UniProtKB-KW"/>
</dbReference>
<dbReference type="EC" id="2.7.11.1" evidence="13"/>
<evidence type="ECO:0000256" key="2">
    <source>
        <dbReference type="ARBA" id="ARBA00022475"/>
    </source>
</evidence>
<dbReference type="PROSITE" id="PS50011">
    <property type="entry name" value="PROTEIN_KINASE_DOM"/>
    <property type="match status" value="1"/>
</dbReference>
<keyword evidence="8 13" id="KW-0067">ATP-binding</keyword>
<dbReference type="EMBL" id="JAUIZM010000007">
    <property type="protein sequence ID" value="KAK1375042.1"/>
    <property type="molecule type" value="Genomic_DNA"/>
</dbReference>
<evidence type="ECO:0000256" key="8">
    <source>
        <dbReference type="ARBA" id="ARBA00022840"/>
    </source>
</evidence>
<keyword evidence="9" id="KW-1015">Disulfide bond</keyword>
<name>A0AAD8HYY6_9APIA</name>
<keyword evidence="2" id="KW-1003">Cell membrane</keyword>
<feature type="transmembrane region" description="Helical" evidence="14">
    <location>
        <begin position="402"/>
        <end position="423"/>
    </location>
</feature>
<gene>
    <name evidence="19" type="ORF">POM88_031235</name>
</gene>
<evidence type="ECO:0000256" key="12">
    <source>
        <dbReference type="ARBA" id="ARBA00048679"/>
    </source>
</evidence>
<feature type="domain" description="Apple" evidence="18">
    <location>
        <begin position="308"/>
        <end position="389"/>
    </location>
</feature>
<evidence type="ECO:0000256" key="4">
    <source>
        <dbReference type="ARBA" id="ARBA00022679"/>
    </source>
</evidence>
<dbReference type="Pfam" id="PF07714">
    <property type="entry name" value="PK_Tyr_Ser-Thr"/>
    <property type="match status" value="1"/>
</dbReference>
<evidence type="ECO:0000259" key="17">
    <source>
        <dbReference type="PROSITE" id="PS50927"/>
    </source>
</evidence>
<dbReference type="PROSITE" id="PS00108">
    <property type="entry name" value="PROTEIN_KINASE_ST"/>
    <property type="match status" value="1"/>
</dbReference>
<dbReference type="InterPro" id="IPR024171">
    <property type="entry name" value="SRK-like_kinase"/>
</dbReference>
<evidence type="ECO:0000256" key="15">
    <source>
        <dbReference type="SAM" id="SignalP"/>
    </source>
</evidence>
<comment type="catalytic activity">
    <reaction evidence="12 13">
        <text>L-seryl-[protein] + ATP = O-phospho-L-seryl-[protein] + ADP + H(+)</text>
        <dbReference type="Rhea" id="RHEA:17989"/>
        <dbReference type="Rhea" id="RHEA-COMP:9863"/>
        <dbReference type="Rhea" id="RHEA-COMP:11604"/>
        <dbReference type="ChEBI" id="CHEBI:15378"/>
        <dbReference type="ChEBI" id="CHEBI:29999"/>
        <dbReference type="ChEBI" id="CHEBI:30616"/>
        <dbReference type="ChEBI" id="CHEBI:83421"/>
        <dbReference type="ChEBI" id="CHEBI:456216"/>
        <dbReference type="EC" id="2.7.11.1"/>
    </reaction>
</comment>
<dbReference type="InterPro" id="IPR011009">
    <property type="entry name" value="Kinase-like_dom_sf"/>
</dbReference>
<dbReference type="SMART" id="SM00220">
    <property type="entry name" value="S_TKc"/>
    <property type="match status" value="1"/>
</dbReference>
<dbReference type="Gene3D" id="2.90.10.10">
    <property type="entry name" value="Bulb-type lectin domain"/>
    <property type="match status" value="1"/>
</dbReference>
<keyword evidence="14" id="KW-0472">Membrane</keyword>
<keyword evidence="3 13" id="KW-0723">Serine/threonine-protein kinase</keyword>
<dbReference type="InterPro" id="IPR036426">
    <property type="entry name" value="Bulb-type_lectin_dom_sf"/>
</dbReference>
<evidence type="ECO:0000313" key="20">
    <source>
        <dbReference type="Proteomes" id="UP001237642"/>
    </source>
</evidence>
<dbReference type="Gene3D" id="3.30.200.20">
    <property type="entry name" value="Phosphorylase Kinase, domain 1"/>
    <property type="match status" value="1"/>
</dbReference>
<dbReference type="FunFam" id="1.10.510.10:FF:000060">
    <property type="entry name" value="G-type lectin S-receptor-like serine/threonine-protein kinase"/>
    <property type="match status" value="1"/>
</dbReference>
<dbReference type="Gene3D" id="1.10.510.10">
    <property type="entry name" value="Transferase(Phosphotransferase) domain 1"/>
    <property type="match status" value="1"/>
</dbReference>
<protein>
    <recommendedName>
        <fullName evidence="13">Receptor-like serine/threonine-protein kinase</fullName>
        <ecNumber evidence="13">2.7.11.1</ecNumber>
    </recommendedName>
</protein>
<keyword evidence="20" id="KW-1185">Reference proteome</keyword>
<comment type="subcellular location">
    <subcellularLocation>
        <location evidence="1">Cell membrane</location>
        <topology evidence="1">Single-pass type I membrane protein</topology>
    </subcellularLocation>
</comment>
<dbReference type="AlphaFoldDB" id="A0AAD8HYY6"/>
<evidence type="ECO:0000256" key="6">
    <source>
        <dbReference type="ARBA" id="ARBA00022741"/>
    </source>
</evidence>
<keyword evidence="7 13" id="KW-0418">Kinase</keyword>
<dbReference type="SUPFAM" id="SSF51110">
    <property type="entry name" value="alpha-D-mannose-specific plant lectins"/>
    <property type="match status" value="1"/>
</dbReference>
<dbReference type="InterPro" id="IPR008271">
    <property type="entry name" value="Ser/Thr_kinase_AS"/>
</dbReference>
<evidence type="ECO:0000256" key="10">
    <source>
        <dbReference type="ARBA" id="ARBA00023180"/>
    </source>
</evidence>
<evidence type="ECO:0000256" key="3">
    <source>
        <dbReference type="ARBA" id="ARBA00022527"/>
    </source>
</evidence>
<evidence type="ECO:0000313" key="19">
    <source>
        <dbReference type="EMBL" id="KAK1375042.1"/>
    </source>
</evidence>
<keyword evidence="6 13" id="KW-0547">Nucleotide-binding</keyword>
<dbReference type="SMART" id="SM00108">
    <property type="entry name" value="B_lectin"/>
    <property type="match status" value="1"/>
</dbReference>
<dbReference type="GO" id="GO:0004674">
    <property type="term" value="F:protein serine/threonine kinase activity"/>
    <property type="evidence" value="ECO:0007669"/>
    <property type="project" value="UniProtKB-KW"/>
</dbReference>
<keyword evidence="14" id="KW-0812">Transmembrane</keyword>
<evidence type="ECO:0000256" key="7">
    <source>
        <dbReference type="ARBA" id="ARBA00022777"/>
    </source>
</evidence>
<reference evidence="19" key="2">
    <citation type="submission" date="2023-05" db="EMBL/GenBank/DDBJ databases">
        <authorList>
            <person name="Schelkunov M.I."/>
        </authorList>
    </citation>
    <scope>NUCLEOTIDE SEQUENCE</scope>
    <source>
        <strain evidence="19">Hsosn_3</strain>
        <tissue evidence="19">Leaf</tissue>
    </source>
</reference>
<feature type="chain" id="PRO_5042205159" description="Receptor-like serine/threonine-protein kinase" evidence="15">
    <location>
        <begin position="20"/>
        <end position="721"/>
    </location>
</feature>
<evidence type="ECO:0000256" key="1">
    <source>
        <dbReference type="ARBA" id="ARBA00004251"/>
    </source>
</evidence>
<dbReference type="PANTHER" id="PTHR27002:SF1087">
    <property type="entry name" value="PROTEIN KINASE DOMAIN-CONTAINING PROTEIN"/>
    <property type="match status" value="1"/>
</dbReference>
<keyword evidence="4 13" id="KW-0808">Transferase</keyword>
<accession>A0AAD8HYY6</accession>
<comment type="similarity">
    <text evidence="13">Belongs to the protein kinase superfamily. Ser/Thr protein kinase family.</text>
</comment>
<keyword evidence="10" id="KW-0325">Glycoprotein</keyword>
<organism evidence="19 20">
    <name type="scientific">Heracleum sosnowskyi</name>
    <dbReference type="NCBI Taxonomy" id="360622"/>
    <lineage>
        <taxon>Eukaryota</taxon>
        <taxon>Viridiplantae</taxon>
        <taxon>Streptophyta</taxon>
        <taxon>Embryophyta</taxon>
        <taxon>Tracheophyta</taxon>
        <taxon>Spermatophyta</taxon>
        <taxon>Magnoliopsida</taxon>
        <taxon>eudicotyledons</taxon>
        <taxon>Gunneridae</taxon>
        <taxon>Pentapetalae</taxon>
        <taxon>asterids</taxon>
        <taxon>campanulids</taxon>
        <taxon>Apiales</taxon>
        <taxon>Apiaceae</taxon>
        <taxon>Apioideae</taxon>
        <taxon>apioid superclade</taxon>
        <taxon>Tordylieae</taxon>
        <taxon>Tordyliinae</taxon>
        <taxon>Heracleum</taxon>
    </lineage>
</organism>
<keyword evidence="5 15" id="KW-0732">Signal</keyword>
<evidence type="ECO:0000256" key="11">
    <source>
        <dbReference type="ARBA" id="ARBA00047899"/>
    </source>
</evidence>
<evidence type="ECO:0000259" key="16">
    <source>
        <dbReference type="PROSITE" id="PS50011"/>
    </source>
</evidence>
<dbReference type="PIRSF" id="PIRSF000641">
    <property type="entry name" value="SRK"/>
    <property type="match status" value="1"/>
</dbReference>
<proteinExistence type="inferred from homology"/>
<keyword evidence="19" id="KW-0675">Receptor</keyword>
<dbReference type="InterPro" id="IPR001480">
    <property type="entry name" value="Bulb-type_lectin_dom"/>
</dbReference>
<feature type="domain" description="Protein kinase" evidence="16">
    <location>
        <begin position="472"/>
        <end position="721"/>
    </location>
</feature>
<dbReference type="InterPro" id="IPR003609">
    <property type="entry name" value="Pan_app"/>
</dbReference>
<feature type="signal peptide" evidence="15">
    <location>
        <begin position="1"/>
        <end position="19"/>
    </location>
</feature>
<comment type="catalytic activity">
    <reaction evidence="11 13">
        <text>L-threonyl-[protein] + ATP = O-phospho-L-threonyl-[protein] + ADP + H(+)</text>
        <dbReference type="Rhea" id="RHEA:46608"/>
        <dbReference type="Rhea" id="RHEA-COMP:11060"/>
        <dbReference type="Rhea" id="RHEA-COMP:11605"/>
        <dbReference type="ChEBI" id="CHEBI:15378"/>
        <dbReference type="ChEBI" id="CHEBI:30013"/>
        <dbReference type="ChEBI" id="CHEBI:30616"/>
        <dbReference type="ChEBI" id="CHEBI:61977"/>
        <dbReference type="ChEBI" id="CHEBI:456216"/>
        <dbReference type="EC" id="2.7.11.1"/>
    </reaction>
</comment>
<keyword evidence="14" id="KW-1133">Transmembrane helix</keyword>
<dbReference type="SUPFAM" id="SSF56112">
    <property type="entry name" value="Protein kinase-like (PK-like)"/>
    <property type="match status" value="1"/>
</dbReference>
<comment type="caution">
    <text evidence="19">The sequence shown here is derived from an EMBL/GenBank/DDBJ whole genome shotgun (WGS) entry which is preliminary data.</text>
</comment>
<dbReference type="InterPro" id="IPR001245">
    <property type="entry name" value="Ser-Thr/Tyr_kinase_cat_dom"/>
</dbReference>
<evidence type="ECO:0000256" key="9">
    <source>
        <dbReference type="ARBA" id="ARBA00023157"/>
    </source>
</evidence>
<dbReference type="PROSITE" id="PS50948">
    <property type="entry name" value="PAN"/>
    <property type="match status" value="1"/>
</dbReference>
<dbReference type="PANTHER" id="PTHR27002">
    <property type="entry name" value="RECEPTOR-LIKE SERINE/THREONINE-PROTEIN KINASE SD1-8"/>
    <property type="match status" value="1"/>
</dbReference>
<dbReference type="Pfam" id="PF01453">
    <property type="entry name" value="B_lectin"/>
    <property type="match status" value="1"/>
</dbReference>
<reference evidence="19" key="1">
    <citation type="submission" date="2023-02" db="EMBL/GenBank/DDBJ databases">
        <title>Genome of toxic invasive species Heracleum sosnowskyi carries increased number of genes despite the absence of recent whole-genome duplications.</title>
        <authorList>
            <person name="Schelkunov M."/>
            <person name="Shtratnikova V."/>
            <person name="Makarenko M."/>
            <person name="Klepikova A."/>
            <person name="Omelchenko D."/>
            <person name="Novikova G."/>
            <person name="Obukhova E."/>
            <person name="Bogdanov V."/>
            <person name="Penin A."/>
            <person name="Logacheva M."/>
        </authorList>
    </citation>
    <scope>NUCLEOTIDE SEQUENCE</scope>
    <source>
        <strain evidence="19">Hsosn_3</strain>
        <tissue evidence="19">Leaf</tissue>
    </source>
</reference>
<sequence length="721" mass="81872">MVPFLLLCLLIFHSGVVTAQVLGDTLQQGGLMNATNSLMSSQKKFSMRFFDGYLGRYLGLYYNNIQFGSNPLWVGNRNTPVNLTSVLSVESESGYLIVSSDLGTTDSPPIMVLYNSSMGFNRTATLLDTGNLVLREGGVTLWQSFDYPTDTLLPGMKLGFNHKTSSAWLLTSWMNENDPSLGAFTLEWDSRERGLVVKFRGKVHWTSGKLRNNIFEKMVSNIDYKYINHSDVEREDYFSYTVDLEDAHLSMPDSPGWKLTYNGNIYEHANEEILIAAVDNCYGYNTNRSKNTSVNNIAGCELFEQPKCRNAMQKFEAQTGFFTSSSDIKFFTNDHITGYSDCKAKCWEDCDCIGFMTNEETECIFSRGSTNPKFHNDGNSNKIYILTTDSTSHSHKKWNKDILVVVLILGFYIVVVFSSGILCDRGKNILEAKDNQIQELLEMDRNSELGRHNINDIRFYSFKSIAVATKNFSTDNKLGEGGFGPVYKGEFPKGKVVAVKKLSRKSKQGISELKNELTLVANLQHTNLVRMLGCCIDREEKMLIYDYMPNKSLDLFLFDESKKVQLTWERRFSIIEGISQGLLYLHKYSRLKIIHRDLKAANILLDQNMNPKISDFGLARIFMQNLPEANTSRVVGTYGYMAPEYAMEGIFSVKSDVYSFGVLILEILSGRKNKSFYDVEVPYNLVALAWELWNSDAAFELMDPSLADSCIQHQFMRFTFP</sequence>
<dbReference type="PROSITE" id="PS50927">
    <property type="entry name" value="BULB_LECTIN"/>
    <property type="match status" value="1"/>
</dbReference>
<dbReference type="FunFam" id="3.30.200.20:FF:000951">
    <property type="entry name" value="Uncharacterized protein"/>
    <property type="match status" value="1"/>
</dbReference>
<evidence type="ECO:0000256" key="5">
    <source>
        <dbReference type="ARBA" id="ARBA00022729"/>
    </source>
</evidence>
<dbReference type="GO" id="GO:0005886">
    <property type="term" value="C:plasma membrane"/>
    <property type="evidence" value="ECO:0007669"/>
    <property type="project" value="UniProtKB-SubCell"/>
</dbReference>